<dbReference type="Pfam" id="PF21525">
    <property type="entry name" value="Nlp36"/>
    <property type="match status" value="1"/>
</dbReference>
<dbReference type="AlphaFoldDB" id="A0A0M3IJA1"/>
<keyword evidence="1" id="KW-1133">Transmembrane helix</keyword>
<evidence type="ECO:0000256" key="1">
    <source>
        <dbReference type="SAM" id="Phobius"/>
    </source>
</evidence>
<feature type="transmembrane region" description="Helical" evidence="1">
    <location>
        <begin position="20"/>
        <end position="40"/>
    </location>
</feature>
<organism evidence="2 3">
    <name type="scientific">Ascaris lumbricoides</name>
    <name type="common">Giant roundworm</name>
    <dbReference type="NCBI Taxonomy" id="6252"/>
    <lineage>
        <taxon>Eukaryota</taxon>
        <taxon>Metazoa</taxon>
        <taxon>Ecdysozoa</taxon>
        <taxon>Nematoda</taxon>
        <taxon>Chromadorea</taxon>
        <taxon>Rhabditida</taxon>
        <taxon>Spirurina</taxon>
        <taxon>Ascaridomorpha</taxon>
        <taxon>Ascaridoidea</taxon>
        <taxon>Ascarididae</taxon>
        <taxon>Ascaris</taxon>
    </lineage>
</organism>
<evidence type="ECO:0000313" key="2">
    <source>
        <dbReference type="Proteomes" id="UP000036681"/>
    </source>
</evidence>
<name>A0A0M3IJA1_ASCLU</name>
<keyword evidence="1" id="KW-0812">Transmembrane</keyword>
<dbReference type="Proteomes" id="UP000036681">
    <property type="component" value="Unplaced"/>
</dbReference>
<keyword evidence="2" id="KW-1185">Reference proteome</keyword>
<proteinExistence type="predicted"/>
<reference evidence="3" key="1">
    <citation type="submission" date="2017-02" db="UniProtKB">
        <authorList>
            <consortium name="WormBaseParasite"/>
        </authorList>
    </citation>
    <scope>IDENTIFICATION</scope>
</reference>
<evidence type="ECO:0000313" key="3">
    <source>
        <dbReference type="WBParaSite" id="ALUE_0001870401-mRNA-1"/>
    </source>
</evidence>
<protein>
    <submittedName>
        <fullName evidence="3">Transmembrane protein</fullName>
    </submittedName>
</protein>
<accession>A0A0M3IJA1</accession>
<keyword evidence="1" id="KW-0472">Membrane</keyword>
<dbReference type="WBParaSite" id="ALUE_0001870401-mRNA-1">
    <property type="protein sequence ID" value="ALUE_0001870401-mRNA-1"/>
    <property type="gene ID" value="ALUE_0001870401"/>
</dbReference>
<sequence>MVDLKQQLDVLDYFGPVAVWISFFAIVFIISVTCILWCCVSENDDSTVFAKVFLALLLLNQFTVAGEWDHDLECRVNSKSMPPDCLKLSNLMFSTFYRQMLLNGIMANVATRPIVDPHTNIALLFAIKPLPYSLQVAFAHQILLNCMMYAFLHSGLSFYTKCLFVGNTVGRILGRIRDQMLTLKSSSITTCAECFLGCSNRFIIIYVLLHFVNVVMLLYLKLPKNLFFTISSKIHLCSTNEKENGLTRKAKLLLTVSIVMCADRTPWLYRCKVGFFLDTTQHVSNCASTEIGKEYRCVNCSDQHKDYWFI</sequence>
<feature type="transmembrane region" description="Helical" evidence="1">
    <location>
        <begin position="202"/>
        <end position="220"/>
    </location>
</feature>